<comment type="caution">
    <text evidence="2">The sequence shown here is derived from an EMBL/GenBank/DDBJ whole genome shotgun (WGS) entry which is preliminary data.</text>
</comment>
<name>A0A8S3EL76_9BILA</name>
<gene>
    <name evidence="2" type="ORF">SMN809_LOCUS59916</name>
</gene>
<dbReference type="Proteomes" id="UP000676336">
    <property type="component" value="Unassembled WGS sequence"/>
</dbReference>
<evidence type="ECO:0000313" key="2">
    <source>
        <dbReference type="EMBL" id="CAF5063905.1"/>
    </source>
</evidence>
<organism evidence="2 3">
    <name type="scientific">Rotaria magnacalcarata</name>
    <dbReference type="NCBI Taxonomy" id="392030"/>
    <lineage>
        <taxon>Eukaryota</taxon>
        <taxon>Metazoa</taxon>
        <taxon>Spiralia</taxon>
        <taxon>Gnathifera</taxon>
        <taxon>Rotifera</taxon>
        <taxon>Eurotatoria</taxon>
        <taxon>Bdelloidea</taxon>
        <taxon>Philodinida</taxon>
        <taxon>Philodinidae</taxon>
        <taxon>Rotaria</taxon>
    </lineage>
</organism>
<feature type="compositionally biased region" description="Polar residues" evidence="1">
    <location>
        <begin position="7"/>
        <end position="18"/>
    </location>
</feature>
<feature type="compositionally biased region" description="Low complexity" evidence="1">
    <location>
        <begin position="19"/>
        <end position="46"/>
    </location>
</feature>
<protein>
    <submittedName>
        <fullName evidence="2">Uncharacterized protein</fullName>
    </submittedName>
</protein>
<dbReference type="AlphaFoldDB" id="A0A8S3EL76"/>
<dbReference type="EMBL" id="CAJOBI010230755">
    <property type="protein sequence ID" value="CAF5063905.1"/>
    <property type="molecule type" value="Genomic_DNA"/>
</dbReference>
<evidence type="ECO:0000313" key="3">
    <source>
        <dbReference type="Proteomes" id="UP000676336"/>
    </source>
</evidence>
<evidence type="ECO:0000256" key="1">
    <source>
        <dbReference type="SAM" id="MobiDB-lite"/>
    </source>
</evidence>
<feature type="region of interest" description="Disordered" evidence="1">
    <location>
        <begin position="1"/>
        <end position="46"/>
    </location>
</feature>
<feature type="non-terminal residue" evidence="2">
    <location>
        <position position="1"/>
    </location>
</feature>
<sequence length="72" mass="8063">PICQPLKTPSTLAKLNQAPTNNNNNANVTPSNNNNNNNNNNSATTVSLPINKEWQRRVTQEMRNHLVQKIIT</sequence>
<accession>A0A8S3EL76</accession>
<feature type="non-terminal residue" evidence="2">
    <location>
        <position position="72"/>
    </location>
</feature>
<proteinExistence type="predicted"/>
<reference evidence="2" key="1">
    <citation type="submission" date="2021-02" db="EMBL/GenBank/DDBJ databases">
        <authorList>
            <person name="Nowell W R."/>
        </authorList>
    </citation>
    <scope>NUCLEOTIDE SEQUENCE</scope>
</reference>